<dbReference type="RefSeq" id="WP_377760987.1">
    <property type="nucleotide sequence ID" value="NZ_JBHRXY010000004.1"/>
</dbReference>
<protein>
    <submittedName>
        <fullName evidence="2">Redoxin domain-containing protein</fullName>
    </submittedName>
</protein>
<dbReference type="Gene3D" id="3.40.30.10">
    <property type="entry name" value="Glutaredoxin"/>
    <property type="match status" value="1"/>
</dbReference>
<organism evidence="2 3">
    <name type="scientific">Paracoccus angustae</name>
    <dbReference type="NCBI Taxonomy" id="1671480"/>
    <lineage>
        <taxon>Bacteria</taxon>
        <taxon>Pseudomonadati</taxon>
        <taxon>Pseudomonadota</taxon>
        <taxon>Alphaproteobacteria</taxon>
        <taxon>Rhodobacterales</taxon>
        <taxon>Paracoccaceae</taxon>
        <taxon>Paracoccus</taxon>
    </lineage>
</organism>
<dbReference type="InterPro" id="IPR036249">
    <property type="entry name" value="Thioredoxin-like_sf"/>
</dbReference>
<gene>
    <name evidence="2" type="ORF">ACFOM8_08220</name>
</gene>
<reference evidence="3" key="1">
    <citation type="journal article" date="2019" name="Int. J. Syst. Evol. Microbiol.">
        <title>The Global Catalogue of Microorganisms (GCM) 10K type strain sequencing project: providing services to taxonomists for standard genome sequencing and annotation.</title>
        <authorList>
            <consortium name="The Broad Institute Genomics Platform"/>
            <consortium name="The Broad Institute Genome Sequencing Center for Infectious Disease"/>
            <person name="Wu L."/>
            <person name="Ma J."/>
        </authorList>
    </citation>
    <scope>NUCLEOTIDE SEQUENCE [LARGE SCALE GENOMIC DNA]</scope>
    <source>
        <strain evidence="3">KCTC 42473</strain>
    </source>
</reference>
<dbReference type="EMBL" id="JBHRXY010000004">
    <property type="protein sequence ID" value="MFC3629431.1"/>
    <property type="molecule type" value="Genomic_DNA"/>
</dbReference>
<sequence>MRPDVVPGARFPDYVLPDHTKARRRLSDLQGDQLMIVVLTRGFFCPKDRQHMLELVRFHPQFVVGYTQLVTITTDDWHTTNNYRQQTSAPWPFLYDEERAVQKDLDIKEYTDTSHDVMIPHTIVLGRGLEVFRVYNGYYYWGRPSMAELHADLRDLGQRTYRDWDITRPDLRGKWQAGDKSDFYPYGDDAISMDRLMLQMAGAVDRYAGDAGKV</sequence>
<keyword evidence="3" id="KW-1185">Reference proteome</keyword>
<evidence type="ECO:0000259" key="1">
    <source>
        <dbReference type="Pfam" id="PF00578"/>
    </source>
</evidence>
<comment type="caution">
    <text evidence="2">The sequence shown here is derived from an EMBL/GenBank/DDBJ whole genome shotgun (WGS) entry which is preliminary data.</text>
</comment>
<evidence type="ECO:0000313" key="3">
    <source>
        <dbReference type="Proteomes" id="UP001595539"/>
    </source>
</evidence>
<proteinExistence type="predicted"/>
<name>A0ABV7U2Y5_9RHOB</name>
<dbReference type="Pfam" id="PF00578">
    <property type="entry name" value="AhpC-TSA"/>
    <property type="match status" value="1"/>
</dbReference>
<dbReference type="InterPro" id="IPR000866">
    <property type="entry name" value="AhpC/TSA"/>
</dbReference>
<evidence type="ECO:0000313" key="2">
    <source>
        <dbReference type="EMBL" id="MFC3629431.1"/>
    </source>
</evidence>
<accession>A0ABV7U2Y5</accession>
<dbReference type="Proteomes" id="UP001595539">
    <property type="component" value="Unassembled WGS sequence"/>
</dbReference>
<dbReference type="SUPFAM" id="SSF52833">
    <property type="entry name" value="Thioredoxin-like"/>
    <property type="match status" value="1"/>
</dbReference>
<feature type="domain" description="Alkyl hydroperoxide reductase subunit C/ Thiol specific antioxidant" evidence="1">
    <location>
        <begin position="8"/>
        <end position="127"/>
    </location>
</feature>